<dbReference type="PANTHER" id="PTHR33446">
    <property type="entry name" value="PROTEIN TONB-RELATED"/>
    <property type="match status" value="1"/>
</dbReference>
<keyword evidence="3" id="KW-0813">Transport</keyword>
<gene>
    <name evidence="13" type="ORF">EYC98_04330</name>
</gene>
<evidence type="ECO:0000256" key="4">
    <source>
        <dbReference type="ARBA" id="ARBA00022475"/>
    </source>
</evidence>
<reference evidence="13" key="1">
    <citation type="submission" date="2019-02" db="EMBL/GenBank/DDBJ databases">
        <authorList>
            <person name="Li S.-H."/>
        </authorList>
    </citation>
    <scope>NUCLEOTIDE SEQUENCE</scope>
    <source>
        <strain evidence="13">IMCC14734</strain>
    </source>
</reference>
<dbReference type="InterPro" id="IPR037682">
    <property type="entry name" value="TonB_C"/>
</dbReference>
<feature type="domain" description="TonB C-terminal" evidence="12">
    <location>
        <begin position="111"/>
        <end position="203"/>
    </location>
</feature>
<proteinExistence type="inferred from homology"/>
<accession>A0ABT3TE38</accession>
<name>A0ABT3TE38_9GAMM</name>
<dbReference type="EMBL" id="SHNN01000001">
    <property type="protein sequence ID" value="MCX2980090.1"/>
    <property type="molecule type" value="Genomic_DNA"/>
</dbReference>
<evidence type="ECO:0000313" key="14">
    <source>
        <dbReference type="Proteomes" id="UP001143362"/>
    </source>
</evidence>
<evidence type="ECO:0000256" key="9">
    <source>
        <dbReference type="ARBA" id="ARBA00023136"/>
    </source>
</evidence>
<feature type="compositionally biased region" description="Acidic residues" evidence="10">
    <location>
        <begin position="68"/>
        <end position="81"/>
    </location>
</feature>
<dbReference type="SUPFAM" id="SSF74653">
    <property type="entry name" value="TolA/TonB C-terminal domain"/>
    <property type="match status" value="1"/>
</dbReference>
<keyword evidence="7" id="KW-0653">Protein transport</keyword>
<evidence type="ECO:0000256" key="5">
    <source>
        <dbReference type="ARBA" id="ARBA00022519"/>
    </source>
</evidence>
<keyword evidence="8 11" id="KW-1133">Transmembrane helix</keyword>
<comment type="caution">
    <text evidence="13">The sequence shown here is derived from an EMBL/GenBank/DDBJ whole genome shotgun (WGS) entry which is preliminary data.</text>
</comment>
<keyword evidence="9 11" id="KW-0472">Membrane</keyword>
<sequence length="203" mass="22207">MNNNFVRLFIGAVFAVPVAGGLFFIMQYLISSADLKLDEDKIRKVADIHMPERDIDTNVAEAKPDKPDDPDEPPPDLDTPDLDMDMNLEAVNMAPAGKMNVAIQGTGGLSASDGEYLPIVKVAPIYPRRAQSRGIEGYCIIEYVVTKSGSIRDPVAVDCQPSGIFNKASLKASLKFKYKPRVVDGEAIEVAGVQNKFTYELEK</sequence>
<dbReference type="Gene3D" id="3.30.1150.10">
    <property type="match status" value="1"/>
</dbReference>
<comment type="similarity">
    <text evidence="2">Belongs to the TonB family.</text>
</comment>
<dbReference type="InterPro" id="IPR051045">
    <property type="entry name" value="TonB-dependent_transducer"/>
</dbReference>
<dbReference type="PANTHER" id="PTHR33446:SF14">
    <property type="entry name" value="PROTEIN TONB"/>
    <property type="match status" value="1"/>
</dbReference>
<dbReference type="Pfam" id="PF03544">
    <property type="entry name" value="TonB_C"/>
    <property type="match status" value="1"/>
</dbReference>
<evidence type="ECO:0000256" key="1">
    <source>
        <dbReference type="ARBA" id="ARBA00004383"/>
    </source>
</evidence>
<keyword evidence="4" id="KW-1003">Cell membrane</keyword>
<evidence type="ECO:0000256" key="8">
    <source>
        <dbReference type="ARBA" id="ARBA00022989"/>
    </source>
</evidence>
<protein>
    <submittedName>
        <fullName evidence="13">Energy transducer TonB</fullName>
    </submittedName>
</protein>
<evidence type="ECO:0000256" key="3">
    <source>
        <dbReference type="ARBA" id="ARBA00022448"/>
    </source>
</evidence>
<comment type="subcellular location">
    <subcellularLocation>
        <location evidence="1">Cell inner membrane</location>
        <topology evidence="1">Single-pass membrane protein</topology>
        <orientation evidence="1">Periplasmic side</orientation>
    </subcellularLocation>
</comment>
<organism evidence="13 14">
    <name type="scientific">Candidatus Litorirhabdus singularis</name>
    <dbReference type="NCBI Taxonomy" id="2518993"/>
    <lineage>
        <taxon>Bacteria</taxon>
        <taxon>Pseudomonadati</taxon>
        <taxon>Pseudomonadota</taxon>
        <taxon>Gammaproteobacteria</taxon>
        <taxon>Cellvibrionales</taxon>
        <taxon>Halieaceae</taxon>
        <taxon>Candidatus Litorirhabdus</taxon>
    </lineage>
</organism>
<evidence type="ECO:0000256" key="7">
    <source>
        <dbReference type="ARBA" id="ARBA00022927"/>
    </source>
</evidence>
<evidence type="ECO:0000256" key="11">
    <source>
        <dbReference type="SAM" id="Phobius"/>
    </source>
</evidence>
<feature type="compositionally biased region" description="Basic and acidic residues" evidence="10">
    <location>
        <begin position="53"/>
        <end position="67"/>
    </location>
</feature>
<evidence type="ECO:0000256" key="2">
    <source>
        <dbReference type="ARBA" id="ARBA00006555"/>
    </source>
</evidence>
<feature type="region of interest" description="Disordered" evidence="10">
    <location>
        <begin position="53"/>
        <end position="81"/>
    </location>
</feature>
<dbReference type="InterPro" id="IPR006260">
    <property type="entry name" value="TonB/TolA_C"/>
</dbReference>
<dbReference type="PROSITE" id="PS52015">
    <property type="entry name" value="TONB_CTD"/>
    <property type="match status" value="1"/>
</dbReference>
<dbReference type="NCBIfam" id="TIGR01352">
    <property type="entry name" value="tonB_Cterm"/>
    <property type="match status" value="1"/>
</dbReference>
<keyword evidence="14" id="KW-1185">Reference proteome</keyword>
<keyword evidence="6 11" id="KW-0812">Transmembrane</keyword>
<evidence type="ECO:0000256" key="6">
    <source>
        <dbReference type="ARBA" id="ARBA00022692"/>
    </source>
</evidence>
<dbReference type="RefSeq" id="WP_279244069.1">
    <property type="nucleotide sequence ID" value="NZ_SHNN01000001.1"/>
</dbReference>
<evidence type="ECO:0000259" key="12">
    <source>
        <dbReference type="PROSITE" id="PS52015"/>
    </source>
</evidence>
<dbReference type="Proteomes" id="UP001143362">
    <property type="component" value="Unassembled WGS sequence"/>
</dbReference>
<feature type="transmembrane region" description="Helical" evidence="11">
    <location>
        <begin position="6"/>
        <end position="30"/>
    </location>
</feature>
<evidence type="ECO:0000256" key="10">
    <source>
        <dbReference type="SAM" id="MobiDB-lite"/>
    </source>
</evidence>
<evidence type="ECO:0000313" key="13">
    <source>
        <dbReference type="EMBL" id="MCX2980090.1"/>
    </source>
</evidence>
<keyword evidence="5" id="KW-0997">Cell inner membrane</keyword>